<comment type="function">
    <text evidence="4">Functions in the N-end rule pathway of protein degradation where it conjugates Leu, Phe and, less efficiently, Met from aminoacyl-tRNAs to the N-termini of proteins containing an N-terminal arginine or lysine.</text>
</comment>
<evidence type="ECO:0000256" key="4">
    <source>
        <dbReference type="HAMAP-Rule" id="MF_00688"/>
    </source>
</evidence>
<comment type="similarity">
    <text evidence="4">Belongs to the L/F-transferase family.</text>
</comment>
<dbReference type="InterPro" id="IPR016181">
    <property type="entry name" value="Acyl_CoA_acyltransferase"/>
</dbReference>
<accession>A0A5B0GCQ0</accession>
<dbReference type="Proteomes" id="UP000325273">
    <property type="component" value="Unassembled WGS sequence"/>
</dbReference>
<dbReference type="GO" id="GO:0008914">
    <property type="term" value="F:leucyl-tRNA--protein transferase activity"/>
    <property type="evidence" value="ECO:0007669"/>
    <property type="project" value="UniProtKB-UniRule"/>
</dbReference>
<evidence type="ECO:0000256" key="3">
    <source>
        <dbReference type="ARBA" id="ARBA00023315"/>
    </source>
</evidence>
<evidence type="ECO:0000256" key="2">
    <source>
        <dbReference type="ARBA" id="ARBA00022679"/>
    </source>
</evidence>
<keyword evidence="6" id="KW-1185">Reference proteome</keyword>
<comment type="catalytic activity">
    <reaction evidence="4">
        <text>L-phenylalanyl-tRNA(Phe) + an N-terminal L-alpha-aminoacyl-[protein] = an N-terminal L-phenylalanyl-L-alpha-aminoacyl-[protein] + tRNA(Phe)</text>
        <dbReference type="Rhea" id="RHEA:43632"/>
        <dbReference type="Rhea" id="RHEA-COMP:9668"/>
        <dbReference type="Rhea" id="RHEA-COMP:9699"/>
        <dbReference type="Rhea" id="RHEA-COMP:10636"/>
        <dbReference type="Rhea" id="RHEA-COMP:10637"/>
        <dbReference type="ChEBI" id="CHEBI:78442"/>
        <dbReference type="ChEBI" id="CHEBI:78531"/>
        <dbReference type="ChEBI" id="CHEBI:78597"/>
        <dbReference type="ChEBI" id="CHEBI:83561"/>
        <dbReference type="EC" id="2.3.2.6"/>
    </reaction>
</comment>
<dbReference type="SUPFAM" id="SSF55729">
    <property type="entry name" value="Acyl-CoA N-acyltransferases (Nat)"/>
    <property type="match status" value="1"/>
</dbReference>
<sequence>MVPWLGTDDPFPPVERALGAASGAPGLLAASGDLLPSRLIDAYRRGIFPWYSDGQPVLWWSPDPRMILCPAEFKLSPSLRKTLKRVLRDDAWEIRVDHDFAAVMRACAQAPRRGQRGTWITADVVEAYSSLHRLGDAHSIESWFEGERVGGLYGVSFGKMFFGESMFAHATDASKIALAALVGHLRRHKIEMIDCQQNTSHLASLGGREIARKAFIAHVRASVDAPPIPWRFDKTALLEVLARAA</sequence>
<comment type="catalytic activity">
    <reaction evidence="4">
        <text>N-terminal L-arginyl-[protein] + L-leucyl-tRNA(Leu) = N-terminal L-leucyl-L-arginyl-[protein] + tRNA(Leu) + H(+)</text>
        <dbReference type="Rhea" id="RHEA:50416"/>
        <dbReference type="Rhea" id="RHEA-COMP:9613"/>
        <dbReference type="Rhea" id="RHEA-COMP:9622"/>
        <dbReference type="Rhea" id="RHEA-COMP:12672"/>
        <dbReference type="Rhea" id="RHEA-COMP:12673"/>
        <dbReference type="ChEBI" id="CHEBI:15378"/>
        <dbReference type="ChEBI" id="CHEBI:64719"/>
        <dbReference type="ChEBI" id="CHEBI:78442"/>
        <dbReference type="ChEBI" id="CHEBI:78494"/>
        <dbReference type="ChEBI" id="CHEBI:133044"/>
        <dbReference type="EC" id="2.3.2.6"/>
    </reaction>
</comment>
<keyword evidence="3 4" id="KW-0012">Acyltransferase</keyword>
<evidence type="ECO:0000256" key="1">
    <source>
        <dbReference type="ARBA" id="ARBA00022490"/>
    </source>
</evidence>
<dbReference type="EMBL" id="VTUZ01000044">
    <property type="protein sequence ID" value="KAA1000575.1"/>
    <property type="molecule type" value="Genomic_DNA"/>
</dbReference>
<dbReference type="RefSeq" id="WP_149675225.1">
    <property type="nucleotide sequence ID" value="NZ_VTUZ01000044.1"/>
</dbReference>
<dbReference type="Pfam" id="PF03588">
    <property type="entry name" value="Leu_Phe_trans"/>
    <property type="match status" value="1"/>
</dbReference>
<reference evidence="5 6" key="1">
    <citation type="submission" date="2019-08" db="EMBL/GenBank/DDBJ databases">
        <title>Paraburkholderia sp. DCY113.</title>
        <authorList>
            <person name="Kang J."/>
        </authorList>
    </citation>
    <scope>NUCLEOTIDE SEQUENCE [LARGE SCALE GENOMIC DNA]</scope>
    <source>
        <strain evidence="5 6">DCY113</strain>
    </source>
</reference>
<dbReference type="PANTHER" id="PTHR30098">
    <property type="entry name" value="LEUCYL/PHENYLALANYL-TRNA--PROTEIN TRANSFERASE"/>
    <property type="match status" value="1"/>
</dbReference>
<gene>
    <name evidence="4" type="primary">aat</name>
    <name evidence="5" type="ORF">FVF58_40290</name>
</gene>
<dbReference type="Gene3D" id="3.30.70.3550">
    <property type="entry name" value="Leucyl/phenylalanyl-tRNA-protein transferase, N-terminal domain"/>
    <property type="match status" value="1"/>
</dbReference>
<comment type="subcellular location">
    <subcellularLocation>
        <location evidence="4">Cytoplasm</location>
    </subcellularLocation>
</comment>
<dbReference type="InterPro" id="IPR004616">
    <property type="entry name" value="Leu/Phe-tRNA_Trfase"/>
</dbReference>
<comment type="caution">
    <text evidence="5">The sequence shown here is derived from an EMBL/GenBank/DDBJ whole genome shotgun (WGS) entry which is preliminary data.</text>
</comment>
<protein>
    <recommendedName>
        <fullName evidence="4">Leucyl/phenylalanyl-tRNA--protein transferase</fullName>
        <ecNumber evidence="4">2.3.2.6</ecNumber>
    </recommendedName>
    <alternativeName>
        <fullName evidence="4">L/F-transferase</fullName>
    </alternativeName>
    <alternativeName>
        <fullName evidence="4">Leucyltransferase</fullName>
    </alternativeName>
    <alternativeName>
        <fullName evidence="4">Phenyalanyltransferase</fullName>
    </alternativeName>
</protein>
<dbReference type="PANTHER" id="PTHR30098:SF2">
    <property type="entry name" value="LEUCYL_PHENYLALANYL-TRNA--PROTEIN TRANSFERASE"/>
    <property type="match status" value="1"/>
</dbReference>
<dbReference type="InterPro" id="IPR042203">
    <property type="entry name" value="Leu/Phe-tRNA_Trfase_C"/>
</dbReference>
<dbReference type="GO" id="GO:0030163">
    <property type="term" value="P:protein catabolic process"/>
    <property type="evidence" value="ECO:0007669"/>
    <property type="project" value="UniProtKB-UniRule"/>
</dbReference>
<proteinExistence type="inferred from homology"/>
<evidence type="ECO:0000313" key="6">
    <source>
        <dbReference type="Proteomes" id="UP000325273"/>
    </source>
</evidence>
<organism evidence="5 6">
    <name type="scientific">Paraburkholderia panacisoli</name>
    <dbReference type="NCBI Taxonomy" id="2603818"/>
    <lineage>
        <taxon>Bacteria</taxon>
        <taxon>Pseudomonadati</taxon>
        <taxon>Pseudomonadota</taxon>
        <taxon>Betaproteobacteria</taxon>
        <taxon>Burkholderiales</taxon>
        <taxon>Burkholderiaceae</taxon>
        <taxon>Paraburkholderia</taxon>
    </lineage>
</organism>
<dbReference type="AlphaFoldDB" id="A0A5B0GCQ0"/>
<comment type="catalytic activity">
    <reaction evidence="4">
        <text>N-terminal L-lysyl-[protein] + L-leucyl-tRNA(Leu) = N-terminal L-leucyl-L-lysyl-[protein] + tRNA(Leu) + H(+)</text>
        <dbReference type="Rhea" id="RHEA:12340"/>
        <dbReference type="Rhea" id="RHEA-COMP:9613"/>
        <dbReference type="Rhea" id="RHEA-COMP:9622"/>
        <dbReference type="Rhea" id="RHEA-COMP:12670"/>
        <dbReference type="Rhea" id="RHEA-COMP:12671"/>
        <dbReference type="ChEBI" id="CHEBI:15378"/>
        <dbReference type="ChEBI" id="CHEBI:65249"/>
        <dbReference type="ChEBI" id="CHEBI:78442"/>
        <dbReference type="ChEBI" id="CHEBI:78494"/>
        <dbReference type="ChEBI" id="CHEBI:133043"/>
        <dbReference type="EC" id="2.3.2.6"/>
    </reaction>
</comment>
<dbReference type="NCBIfam" id="TIGR00667">
    <property type="entry name" value="aat"/>
    <property type="match status" value="1"/>
</dbReference>
<dbReference type="EC" id="2.3.2.6" evidence="4"/>
<keyword evidence="1 4" id="KW-0963">Cytoplasm</keyword>
<name>A0A5B0GCQ0_9BURK</name>
<dbReference type="GO" id="GO:0005737">
    <property type="term" value="C:cytoplasm"/>
    <property type="evidence" value="ECO:0007669"/>
    <property type="project" value="UniProtKB-SubCell"/>
</dbReference>
<keyword evidence="2 4" id="KW-0808">Transferase</keyword>
<dbReference type="InterPro" id="IPR042221">
    <property type="entry name" value="Leu/Phe-tRNA_Trfase_N"/>
</dbReference>
<dbReference type="HAMAP" id="MF_00688">
    <property type="entry name" value="Leu_Phe_trans"/>
    <property type="match status" value="1"/>
</dbReference>
<dbReference type="Gene3D" id="3.40.630.70">
    <property type="entry name" value="Leucyl/phenylalanyl-tRNA-protein transferase, C-terminal domain"/>
    <property type="match status" value="1"/>
</dbReference>
<evidence type="ECO:0000313" key="5">
    <source>
        <dbReference type="EMBL" id="KAA1000575.1"/>
    </source>
</evidence>